<sequence>MTNDSANAARFIESNLDIKNKTTAKRNNHLLLILNLLKY</sequence>
<reference evidence="1" key="1">
    <citation type="journal article" date="2014" name="Front. Microbiol.">
        <title>High frequency of phylogenetically diverse reductive dehalogenase-homologous genes in deep subseafloor sedimentary metagenomes.</title>
        <authorList>
            <person name="Kawai M."/>
            <person name="Futagami T."/>
            <person name="Toyoda A."/>
            <person name="Takaki Y."/>
            <person name="Nishi S."/>
            <person name="Hori S."/>
            <person name="Arai W."/>
            <person name="Tsubouchi T."/>
            <person name="Morono Y."/>
            <person name="Uchiyama I."/>
            <person name="Ito T."/>
            <person name="Fujiyama A."/>
            <person name="Inagaki F."/>
            <person name="Takami H."/>
        </authorList>
    </citation>
    <scope>NUCLEOTIDE SEQUENCE</scope>
    <source>
        <strain evidence="1">Expedition CK06-06</strain>
    </source>
</reference>
<dbReference type="AlphaFoldDB" id="X1E6I1"/>
<comment type="caution">
    <text evidence="1">The sequence shown here is derived from an EMBL/GenBank/DDBJ whole genome shotgun (WGS) entry which is preliminary data.</text>
</comment>
<evidence type="ECO:0000313" key="1">
    <source>
        <dbReference type="EMBL" id="GAH28177.1"/>
    </source>
</evidence>
<accession>X1E6I1</accession>
<dbReference type="EMBL" id="BARU01005201">
    <property type="protein sequence ID" value="GAH28177.1"/>
    <property type="molecule type" value="Genomic_DNA"/>
</dbReference>
<proteinExistence type="predicted"/>
<protein>
    <submittedName>
        <fullName evidence="1">Uncharacterized protein</fullName>
    </submittedName>
</protein>
<name>X1E6I1_9ZZZZ</name>
<organism evidence="1">
    <name type="scientific">marine sediment metagenome</name>
    <dbReference type="NCBI Taxonomy" id="412755"/>
    <lineage>
        <taxon>unclassified sequences</taxon>
        <taxon>metagenomes</taxon>
        <taxon>ecological metagenomes</taxon>
    </lineage>
</organism>
<gene>
    <name evidence="1" type="ORF">S03H2_10070</name>
</gene>